<evidence type="ECO:0000313" key="2">
    <source>
        <dbReference type="EMBL" id="CAA9410433.1"/>
    </source>
</evidence>
<proteinExistence type="predicted"/>
<reference evidence="2" key="1">
    <citation type="submission" date="2020-02" db="EMBL/GenBank/DDBJ databases">
        <authorList>
            <person name="Meier V. D."/>
        </authorList>
    </citation>
    <scope>NUCLEOTIDE SEQUENCE</scope>
    <source>
        <strain evidence="2">AVDCRST_MAG64</strain>
    </source>
</reference>
<organism evidence="2">
    <name type="scientific">uncultured Phycisphaerae bacterium</name>
    <dbReference type="NCBI Taxonomy" id="904963"/>
    <lineage>
        <taxon>Bacteria</taxon>
        <taxon>Pseudomonadati</taxon>
        <taxon>Planctomycetota</taxon>
        <taxon>Phycisphaerae</taxon>
        <taxon>environmental samples</taxon>
    </lineage>
</organism>
<feature type="region of interest" description="Disordered" evidence="1">
    <location>
        <begin position="62"/>
        <end position="86"/>
    </location>
</feature>
<protein>
    <submittedName>
        <fullName evidence="2">Uncharacterized protein</fullName>
    </submittedName>
</protein>
<dbReference type="EMBL" id="CADCUQ010000511">
    <property type="protein sequence ID" value="CAA9410433.1"/>
    <property type="molecule type" value="Genomic_DNA"/>
</dbReference>
<gene>
    <name evidence="2" type="ORF">AVDCRST_MAG64-2289</name>
</gene>
<name>A0A6J4PHU2_9BACT</name>
<evidence type="ECO:0000256" key="1">
    <source>
        <dbReference type="SAM" id="MobiDB-lite"/>
    </source>
</evidence>
<dbReference type="AlphaFoldDB" id="A0A6J4PHU2"/>
<accession>A0A6J4PHU2</accession>
<sequence length="86" mass="9620">MRRVRGQEVTTAYGPRRARRTRTPDKYCRGRRSGVALCRLRRAGLTRGTRRYRIASQAPCSRGLARAAPRPRNERVARAAGRAAAG</sequence>
<feature type="region of interest" description="Disordered" evidence="1">
    <location>
        <begin position="1"/>
        <end position="28"/>
    </location>
</feature>